<evidence type="ECO:0000256" key="1">
    <source>
        <dbReference type="ARBA" id="ARBA00022448"/>
    </source>
</evidence>
<keyword evidence="3 5" id="KW-0067">ATP-binding</keyword>
<dbReference type="GO" id="GO:0016887">
    <property type="term" value="F:ATP hydrolysis activity"/>
    <property type="evidence" value="ECO:0007669"/>
    <property type="project" value="InterPro"/>
</dbReference>
<dbReference type="InterPro" id="IPR051782">
    <property type="entry name" value="ABC_Transporter_VariousFunc"/>
</dbReference>
<evidence type="ECO:0000256" key="2">
    <source>
        <dbReference type="ARBA" id="ARBA00022741"/>
    </source>
</evidence>
<dbReference type="PROSITE" id="PS50893">
    <property type="entry name" value="ABC_TRANSPORTER_2"/>
    <property type="match status" value="1"/>
</dbReference>
<gene>
    <name evidence="5" type="ORF">GMB86_12810</name>
</gene>
<dbReference type="Gene3D" id="3.40.50.300">
    <property type="entry name" value="P-loop containing nucleotide triphosphate hydrolases"/>
    <property type="match status" value="1"/>
</dbReference>
<reference evidence="5 6" key="1">
    <citation type="submission" date="2019-11" db="EMBL/GenBank/DDBJ databases">
        <title>Terrilactibacillus tamarindus sp. nov. BCM23-1 isolated from bark of Tamarindus indica.</title>
        <authorList>
            <person name="Kingkaew E."/>
            <person name="Tanasupawat S."/>
        </authorList>
    </citation>
    <scope>NUCLEOTIDE SEQUENCE [LARGE SCALE GENOMIC DNA]</scope>
    <source>
        <strain evidence="5 6">BCM23-1</strain>
    </source>
</reference>
<dbReference type="PANTHER" id="PTHR42939">
    <property type="entry name" value="ABC TRANSPORTER ATP-BINDING PROTEIN ALBC-RELATED"/>
    <property type="match status" value="1"/>
</dbReference>
<evidence type="ECO:0000313" key="6">
    <source>
        <dbReference type="Proteomes" id="UP000440978"/>
    </source>
</evidence>
<keyword evidence="6" id="KW-1185">Reference proteome</keyword>
<dbReference type="GO" id="GO:0005524">
    <property type="term" value="F:ATP binding"/>
    <property type="evidence" value="ECO:0007669"/>
    <property type="project" value="UniProtKB-KW"/>
</dbReference>
<organism evidence="5 6">
    <name type="scientific">Terrilactibacillus tamarindi</name>
    <dbReference type="NCBI Taxonomy" id="2599694"/>
    <lineage>
        <taxon>Bacteria</taxon>
        <taxon>Bacillati</taxon>
        <taxon>Bacillota</taxon>
        <taxon>Bacilli</taxon>
        <taxon>Bacillales</taxon>
        <taxon>Bacillaceae</taxon>
        <taxon>Terrilactibacillus</taxon>
    </lineage>
</organism>
<dbReference type="RefSeq" id="WP_155220541.1">
    <property type="nucleotide sequence ID" value="NZ_WNHB01000022.1"/>
</dbReference>
<dbReference type="Proteomes" id="UP000440978">
    <property type="component" value="Unassembled WGS sequence"/>
</dbReference>
<dbReference type="InterPro" id="IPR017871">
    <property type="entry name" value="ABC_transporter-like_CS"/>
</dbReference>
<sequence length="237" mass="26484">MLKIENLTKHYRGGNCGIHHINLEVQAGDIYGFLGSNGAGKTTTIKCVTGIHDFDHGEITINGLSLKRHALECKQVMAYIPDNPDLYENMSGIHYLNFIADIYKMNQFQRTEEIEHYANLFNLTEFLGNSISSYSHGMKQKLAIISAVMHHPKLLLLDEPFVGLDPKAAFELKKIMKSLVEKGTAIFISSHVLEVVEKLCNKIAIIQSGSIIANGETELVKGHSSLEQVFLELTRNE</sequence>
<dbReference type="SMART" id="SM00382">
    <property type="entry name" value="AAA"/>
    <property type="match status" value="1"/>
</dbReference>
<keyword evidence="2" id="KW-0547">Nucleotide-binding</keyword>
<feature type="domain" description="ABC transporter" evidence="4">
    <location>
        <begin position="2"/>
        <end position="233"/>
    </location>
</feature>
<dbReference type="InterPro" id="IPR003593">
    <property type="entry name" value="AAA+_ATPase"/>
</dbReference>
<dbReference type="InterPro" id="IPR027417">
    <property type="entry name" value="P-loop_NTPase"/>
</dbReference>
<dbReference type="OrthoDB" id="9804819at2"/>
<dbReference type="SUPFAM" id="SSF52540">
    <property type="entry name" value="P-loop containing nucleoside triphosphate hydrolases"/>
    <property type="match status" value="1"/>
</dbReference>
<evidence type="ECO:0000313" key="5">
    <source>
        <dbReference type="EMBL" id="MTT32887.1"/>
    </source>
</evidence>
<evidence type="ECO:0000256" key="3">
    <source>
        <dbReference type="ARBA" id="ARBA00022840"/>
    </source>
</evidence>
<evidence type="ECO:0000259" key="4">
    <source>
        <dbReference type="PROSITE" id="PS50893"/>
    </source>
</evidence>
<dbReference type="PROSITE" id="PS00211">
    <property type="entry name" value="ABC_TRANSPORTER_1"/>
    <property type="match status" value="1"/>
</dbReference>
<comment type="caution">
    <text evidence="5">The sequence shown here is derived from an EMBL/GenBank/DDBJ whole genome shotgun (WGS) entry which is preliminary data.</text>
</comment>
<dbReference type="InterPro" id="IPR003439">
    <property type="entry name" value="ABC_transporter-like_ATP-bd"/>
</dbReference>
<dbReference type="PANTHER" id="PTHR42939:SF1">
    <property type="entry name" value="ABC TRANSPORTER ATP-BINDING PROTEIN ALBC-RELATED"/>
    <property type="match status" value="1"/>
</dbReference>
<keyword evidence="1" id="KW-0813">Transport</keyword>
<dbReference type="CDD" id="cd03230">
    <property type="entry name" value="ABC_DR_subfamily_A"/>
    <property type="match status" value="1"/>
</dbReference>
<protein>
    <submittedName>
        <fullName evidence="5">ATP-binding cassette domain-containing protein</fullName>
    </submittedName>
</protein>
<dbReference type="AlphaFoldDB" id="A0A6N8CUB2"/>
<accession>A0A6N8CUB2</accession>
<name>A0A6N8CUB2_9BACI</name>
<dbReference type="EMBL" id="WNHB01000022">
    <property type="protein sequence ID" value="MTT32887.1"/>
    <property type="molecule type" value="Genomic_DNA"/>
</dbReference>
<proteinExistence type="predicted"/>
<dbReference type="Pfam" id="PF00005">
    <property type="entry name" value="ABC_tran"/>
    <property type="match status" value="1"/>
</dbReference>